<dbReference type="SMART" id="SM00382">
    <property type="entry name" value="AAA"/>
    <property type="match status" value="2"/>
</dbReference>
<feature type="domain" description="AAA+ ATPase" evidence="3">
    <location>
        <begin position="70"/>
        <end position="207"/>
    </location>
</feature>
<dbReference type="Proteomes" id="UP000030758">
    <property type="component" value="Unassembled WGS sequence"/>
</dbReference>
<dbReference type="InterPro" id="IPR027417">
    <property type="entry name" value="P-loop_NTPase"/>
</dbReference>
<proteinExistence type="predicted"/>
<dbReference type="GO" id="GO:0016887">
    <property type="term" value="F:ATP hydrolysis activity"/>
    <property type="evidence" value="ECO:0007669"/>
    <property type="project" value="InterPro"/>
</dbReference>
<evidence type="ECO:0000256" key="2">
    <source>
        <dbReference type="ARBA" id="ARBA00022840"/>
    </source>
</evidence>
<organism evidence="4">
    <name type="scientific">Trichuris suis</name>
    <name type="common">pig whipworm</name>
    <dbReference type="NCBI Taxonomy" id="68888"/>
    <lineage>
        <taxon>Eukaryota</taxon>
        <taxon>Metazoa</taxon>
        <taxon>Ecdysozoa</taxon>
        <taxon>Nematoda</taxon>
        <taxon>Enoplea</taxon>
        <taxon>Dorylaimia</taxon>
        <taxon>Trichinellida</taxon>
        <taxon>Trichuridae</taxon>
        <taxon>Trichuris</taxon>
    </lineage>
</organism>
<keyword evidence="1" id="KW-0547">Nucleotide-binding</keyword>
<dbReference type="Pfam" id="PF00004">
    <property type="entry name" value="AAA"/>
    <property type="match status" value="2"/>
</dbReference>
<dbReference type="EMBL" id="KL367482">
    <property type="protein sequence ID" value="KFD71517.1"/>
    <property type="molecule type" value="Genomic_DNA"/>
</dbReference>
<evidence type="ECO:0000259" key="3">
    <source>
        <dbReference type="SMART" id="SM00382"/>
    </source>
</evidence>
<dbReference type="GO" id="GO:0005524">
    <property type="term" value="F:ATP binding"/>
    <property type="evidence" value="ECO:0007669"/>
    <property type="project" value="UniProtKB-KW"/>
</dbReference>
<dbReference type="Gene3D" id="3.40.50.1820">
    <property type="entry name" value="alpha/beta hydrolase"/>
    <property type="match status" value="1"/>
</dbReference>
<keyword evidence="2" id="KW-0067">ATP-binding</keyword>
<dbReference type="Pfam" id="PF17862">
    <property type="entry name" value="AAA_lid_3"/>
    <property type="match status" value="2"/>
</dbReference>
<dbReference type="InterPro" id="IPR050168">
    <property type="entry name" value="AAA_ATPase_domain"/>
</dbReference>
<dbReference type="AlphaFoldDB" id="A0A085NPX1"/>
<reference evidence="4" key="1">
    <citation type="journal article" date="2014" name="Nat. Genet.">
        <title>Genome and transcriptome of the porcine whipworm Trichuris suis.</title>
        <authorList>
            <person name="Jex A.R."/>
            <person name="Nejsum P."/>
            <person name="Schwarz E.M."/>
            <person name="Hu L."/>
            <person name="Young N.D."/>
            <person name="Hall R.S."/>
            <person name="Korhonen P.K."/>
            <person name="Liao S."/>
            <person name="Thamsborg S."/>
            <person name="Xia J."/>
            <person name="Xu P."/>
            <person name="Wang S."/>
            <person name="Scheerlinck J.P."/>
            <person name="Hofmann A."/>
            <person name="Sternberg P.W."/>
            <person name="Wang J."/>
            <person name="Gasser R.B."/>
        </authorList>
    </citation>
    <scope>NUCLEOTIDE SEQUENCE [LARGE SCALE GENOMIC DNA]</scope>
    <source>
        <strain evidence="4">DCEP-RM93F</strain>
    </source>
</reference>
<dbReference type="InterPro" id="IPR003959">
    <property type="entry name" value="ATPase_AAA_core"/>
</dbReference>
<dbReference type="Gene3D" id="1.10.8.60">
    <property type="match status" value="2"/>
</dbReference>
<dbReference type="PANTHER" id="PTHR23077:SF171">
    <property type="entry name" value="NUCLEAR VALOSIN-CONTAINING PROTEIN-LIKE"/>
    <property type="match status" value="1"/>
</dbReference>
<name>A0A085NPX1_9BILA</name>
<gene>
    <name evidence="4" type="ORF">M514_06386</name>
</gene>
<dbReference type="GO" id="GO:0005634">
    <property type="term" value="C:nucleus"/>
    <property type="evidence" value="ECO:0007669"/>
    <property type="project" value="TreeGrafter"/>
</dbReference>
<sequence length="1145" mass="128722">MSVKLENKHRNGMNCYMSAFYKSGQNTPEVNSNGKHDPATSVSSRPSSEICKLMFHMKHPEVYASLGVKPPRGFLLHGPPGCGKTLLAHAIAGEFKLPFIKLAATEIISGISGDSEKKIRRIFSKATENAPCILFIDEIDAVTQRRDSVQREMDRRIVSQLLSCIDELENSDNHVLFIGATNRPESLDPALRMAGRFDREIAFGMPDESSRSKLALSLLCRILQVLCRSLKLEENFNFSHLSRQCPGFVGADLKALIREACICAIKRVFTCSMNASTPFELAEPADDDVVVLSDKDVPACNGGVRKLETELDKLLYWLKSDLVCNQDALNCLFVEMADFDIALKHVQPSAKREGFATVPDVTWSDVGALEHVREELQWSILAIANESGINFISVKGPELLNMYVGESERAVRQVFQRAKNSSPCVIFFDEIDALCPRRSQADTGGSARLVNQLLTEMDGVESRRQVFVMAATNRPGKYYSRVIGFSYIPALDIVDPAMLRPGRLDKILYVGLPNVRDRISILNAITKNKQIPLMGEDVDFAQIAADKRCTSFSGADLQALVREASVEALREFFVQQNGNNASCTPVVLRKHFDVALGKVKSSISQKEAMEYEKFAEKLCLYALYDKKKGKWKTSDLSRSLRLPFHTWKCSTNPNCLLSLAQSNKLHTSLLGVRGLAALKNLPEYLNLLESLYEYGTELCPRYHTEIALQKQRFPTSAAEGLRREVGKLNDQLYNHHTKLDSKRLISYLNALGMHSLWPDSCRVMYRSKILNTLWQSWHFSRFKDEPKIRCLILKIISNIALSVPESKEVLARQGWLEEFSKSRTSSNFELQLLANNVLENLAARFPDAPVFQEGVYLLQGSIWDGKNYAADIVFLHGLRGRVFRTWRQKDIIRRKDAALNEFLSKRPRTSCWDWLPNDLAYPVRLLAVDYDSFLSDWGFKCPSCYDRCTLVPRSRELASKLAKAGVGKRPIIWVSHSMGGLIVKEMLRGLDMDSSAAPSERSILKNTIACVFYGTPHLGSTLATVSTTGALNTFILPSVEVNMLKEGSPYLLKLHEDFLGIQRRRRIACLSFVETIPTKVAYIKWNVMLVAENSAGSVPGKVYRLKERHFYLCKPEDPQATSYRAVVDFISSVLESHKSNALLLD</sequence>
<feature type="domain" description="AAA+ ATPase" evidence="3">
    <location>
        <begin position="377"/>
        <end position="514"/>
    </location>
</feature>
<dbReference type="GO" id="GO:1990275">
    <property type="term" value="F:preribosome binding"/>
    <property type="evidence" value="ECO:0007669"/>
    <property type="project" value="TreeGrafter"/>
</dbReference>
<dbReference type="FunFam" id="3.40.50.300:FF:000600">
    <property type="entry name" value="Nuclear valosin-containing protein-like"/>
    <property type="match status" value="1"/>
</dbReference>
<accession>A0A085NPX1</accession>
<evidence type="ECO:0000313" key="4">
    <source>
        <dbReference type="EMBL" id="KFD71517.1"/>
    </source>
</evidence>
<dbReference type="GO" id="GO:0003723">
    <property type="term" value="F:RNA binding"/>
    <property type="evidence" value="ECO:0007669"/>
    <property type="project" value="TreeGrafter"/>
</dbReference>
<dbReference type="SUPFAM" id="SSF52540">
    <property type="entry name" value="P-loop containing nucleoside triphosphate hydrolases"/>
    <property type="match status" value="2"/>
</dbReference>
<protein>
    <recommendedName>
        <fullName evidence="3">AAA+ ATPase domain-containing protein</fullName>
    </recommendedName>
</protein>
<dbReference type="SUPFAM" id="SSF53474">
    <property type="entry name" value="alpha/beta-Hydrolases"/>
    <property type="match status" value="1"/>
</dbReference>
<dbReference type="InterPro" id="IPR029058">
    <property type="entry name" value="AB_hydrolase_fold"/>
</dbReference>
<dbReference type="InterPro" id="IPR041569">
    <property type="entry name" value="AAA_lid_3"/>
</dbReference>
<dbReference type="Gene3D" id="3.40.50.300">
    <property type="entry name" value="P-loop containing nucleotide triphosphate hydrolases"/>
    <property type="match status" value="2"/>
</dbReference>
<dbReference type="GO" id="GO:0042254">
    <property type="term" value="P:ribosome biogenesis"/>
    <property type="evidence" value="ECO:0007669"/>
    <property type="project" value="TreeGrafter"/>
</dbReference>
<dbReference type="InterPro" id="IPR003593">
    <property type="entry name" value="AAA+_ATPase"/>
</dbReference>
<dbReference type="SUPFAM" id="SSF48371">
    <property type="entry name" value="ARM repeat"/>
    <property type="match status" value="1"/>
</dbReference>
<dbReference type="InterPro" id="IPR016024">
    <property type="entry name" value="ARM-type_fold"/>
</dbReference>
<evidence type="ECO:0000256" key="1">
    <source>
        <dbReference type="ARBA" id="ARBA00022741"/>
    </source>
</evidence>
<dbReference type="PANTHER" id="PTHR23077">
    <property type="entry name" value="AAA-FAMILY ATPASE"/>
    <property type="match status" value="1"/>
</dbReference>